<feature type="domain" description="TarS/TarP linker" evidence="2">
    <location>
        <begin position="222"/>
        <end position="321"/>
    </location>
</feature>
<comment type="caution">
    <text evidence="3">The sequence shown here is derived from an EMBL/GenBank/DDBJ whole genome shotgun (WGS) entry which is preliminary data.</text>
</comment>
<protein>
    <submittedName>
        <fullName evidence="3">Glycosyltransferase family 2 protein</fullName>
    </submittedName>
</protein>
<dbReference type="PANTHER" id="PTHR22916:SF3">
    <property type="entry name" value="UDP-GLCNAC:BETAGAL BETA-1,3-N-ACETYLGLUCOSAMINYLTRANSFERASE-LIKE PROTEIN 1"/>
    <property type="match status" value="1"/>
</dbReference>
<dbReference type="Gene3D" id="3.90.550.10">
    <property type="entry name" value="Spore Coat Polysaccharide Biosynthesis Protein SpsA, Chain A"/>
    <property type="match status" value="1"/>
</dbReference>
<dbReference type="PANTHER" id="PTHR22916">
    <property type="entry name" value="GLYCOSYLTRANSFERASE"/>
    <property type="match status" value="1"/>
</dbReference>
<dbReference type="Pfam" id="PF22181">
    <property type="entry name" value="TarS_linker"/>
    <property type="match status" value="1"/>
</dbReference>
<dbReference type="CDD" id="cd00761">
    <property type="entry name" value="Glyco_tranf_GTA_type"/>
    <property type="match status" value="1"/>
</dbReference>
<dbReference type="Pfam" id="PF00535">
    <property type="entry name" value="Glycos_transf_2"/>
    <property type="match status" value="1"/>
</dbReference>
<sequence>MNGREPRVSVIMPVYNSMPYLTGTMESLLAQDLGEGELEVIAVDDGSTDGSGEELDRFAVADGRVTVVHQPNSGWPGMPRNRGLGLARGRYLFFMDSDDTMEPETLRRLADMADAEGMDVVIPRMEGTGGRLVQSLFTKHPHGDVSIARAMETLSPQKLFRRDLVEAHALRFPEGRVRLEDGMFVTRAYLLARRIGMWAEHPLYYIAQRDDGQNISSRDIDPAGYAGSVRTIAEILREHVEDRDEADRLVFELFLRKGLRFYAPKRWLKMSPERQRRWMELHREYLADLVPAELDPTAPKQADRLKLELIRAGDAAAMDAVVRAAVALGHTATLVEVRPMRRTLELVVAVSARENAFAEQLAGPRAAWRRGLAGAARSLLAPLLDRRRGRILYRRIERALWGEQPLTLQLAGRDRPSPAVLAAILAPAGAGTEGSAGLPADAPRRSFIVPAATLGRYRGDIADAWTVARSEDGVDGNRERLRAGCDLPLKASVGRRRVRVYETNQGNASLDVRKG</sequence>
<keyword evidence="4" id="KW-1185">Reference proteome</keyword>
<name>A0A934Q644_9MICO</name>
<organism evidence="3 4">
    <name type="scientific">Leucobacter chromiisoli</name>
    <dbReference type="NCBI Taxonomy" id="2796471"/>
    <lineage>
        <taxon>Bacteria</taxon>
        <taxon>Bacillati</taxon>
        <taxon>Actinomycetota</taxon>
        <taxon>Actinomycetes</taxon>
        <taxon>Micrococcales</taxon>
        <taxon>Microbacteriaceae</taxon>
        <taxon>Leucobacter</taxon>
    </lineage>
</organism>
<dbReference type="InterPro" id="IPR054028">
    <property type="entry name" value="TarS/TarP_linker"/>
</dbReference>
<dbReference type="AlphaFoldDB" id="A0A934Q644"/>
<evidence type="ECO:0000313" key="3">
    <source>
        <dbReference type="EMBL" id="MBK0418346.1"/>
    </source>
</evidence>
<dbReference type="RefSeq" id="WP_200114422.1">
    <property type="nucleotide sequence ID" value="NZ_JAEHOH010000006.1"/>
</dbReference>
<dbReference type="EMBL" id="JAEHOH010000006">
    <property type="protein sequence ID" value="MBK0418346.1"/>
    <property type="molecule type" value="Genomic_DNA"/>
</dbReference>
<evidence type="ECO:0000259" key="1">
    <source>
        <dbReference type="Pfam" id="PF00535"/>
    </source>
</evidence>
<evidence type="ECO:0000313" key="4">
    <source>
        <dbReference type="Proteomes" id="UP000608530"/>
    </source>
</evidence>
<reference evidence="3" key="1">
    <citation type="submission" date="2020-12" db="EMBL/GenBank/DDBJ databases">
        <title>Leucobacter sp. CAS1, isolated from Chromium sludge.</title>
        <authorList>
            <person name="Xu Z."/>
        </authorList>
    </citation>
    <scope>NUCLEOTIDE SEQUENCE</scope>
    <source>
        <strain evidence="3">CSA1</strain>
    </source>
</reference>
<proteinExistence type="predicted"/>
<dbReference type="SUPFAM" id="SSF53448">
    <property type="entry name" value="Nucleotide-diphospho-sugar transferases"/>
    <property type="match status" value="1"/>
</dbReference>
<dbReference type="InterPro" id="IPR001173">
    <property type="entry name" value="Glyco_trans_2-like"/>
</dbReference>
<dbReference type="Proteomes" id="UP000608530">
    <property type="component" value="Unassembled WGS sequence"/>
</dbReference>
<feature type="domain" description="Glycosyltransferase 2-like" evidence="1">
    <location>
        <begin position="9"/>
        <end position="131"/>
    </location>
</feature>
<dbReference type="InterPro" id="IPR029044">
    <property type="entry name" value="Nucleotide-diphossugar_trans"/>
</dbReference>
<gene>
    <name evidence="3" type="ORF">JD276_04780</name>
</gene>
<evidence type="ECO:0000259" key="2">
    <source>
        <dbReference type="Pfam" id="PF22181"/>
    </source>
</evidence>
<dbReference type="GO" id="GO:0016758">
    <property type="term" value="F:hexosyltransferase activity"/>
    <property type="evidence" value="ECO:0007669"/>
    <property type="project" value="UniProtKB-ARBA"/>
</dbReference>
<accession>A0A934Q644</accession>